<accession>A0A8X6MH14</accession>
<protein>
    <submittedName>
        <fullName evidence="1">Uncharacterized protein</fullName>
    </submittedName>
</protein>
<keyword evidence="2" id="KW-1185">Reference proteome</keyword>
<dbReference type="AlphaFoldDB" id="A0A8X6MH14"/>
<gene>
    <name evidence="1" type="ORF">NPIL_169871</name>
</gene>
<dbReference type="Proteomes" id="UP000887013">
    <property type="component" value="Unassembled WGS sequence"/>
</dbReference>
<comment type="caution">
    <text evidence="1">The sequence shown here is derived from an EMBL/GenBank/DDBJ whole genome shotgun (WGS) entry which is preliminary data.</text>
</comment>
<dbReference type="OrthoDB" id="10502662at2759"/>
<evidence type="ECO:0000313" key="1">
    <source>
        <dbReference type="EMBL" id="GFS50794.1"/>
    </source>
</evidence>
<evidence type="ECO:0000313" key="2">
    <source>
        <dbReference type="Proteomes" id="UP000887013"/>
    </source>
</evidence>
<name>A0A8X6MH14_NEPPI</name>
<proteinExistence type="predicted"/>
<dbReference type="EMBL" id="BMAW01045577">
    <property type="protein sequence ID" value="GFS50794.1"/>
    <property type="molecule type" value="Genomic_DNA"/>
</dbReference>
<sequence length="88" mass="9988">MLKFSLSDIPIIHNGRPKSNNQTITRGNVQELGTGLSLNAPQTRSRYLDKSFQPARAISRWLDLLAPRSKDLIYVVVDLPTMRELSCY</sequence>
<organism evidence="1 2">
    <name type="scientific">Nephila pilipes</name>
    <name type="common">Giant wood spider</name>
    <name type="synonym">Nephila maculata</name>
    <dbReference type="NCBI Taxonomy" id="299642"/>
    <lineage>
        <taxon>Eukaryota</taxon>
        <taxon>Metazoa</taxon>
        <taxon>Ecdysozoa</taxon>
        <taxon>Arthropoda</taxon>
        <taxon>Chelicerata</taxon>
        <taxon>Arachnida</taxon>
        <taxon>Araneae</taxon>
        <taxon>Araneomorphae</taxon>
        <taxon>Entelegynae</taxon>
        <taxon>Araneoidea</taxon>
        <taxon>Nephilidae</taxon>
        <taxon>Nephila</taxon>
    </lineage>
</organism>
<reference evidence="1" key="1">
    <citation type="submission" date="2020-08" db="EMBL/GenBank/DDBJ databases">
        <title>Multicomponent nature underlies the extraordinary mechanical properties of spider dragline silk.</title>
        <authorList>
            <person name="Kono N."/>
            <person name="Nakamura H."/>
            <person name="Mori M."/>
            <person name="Yoshida Y."/>
            <person name="Ohtoshi R."/>
            <person name="Malay A.D."/>
            <person name="Moran D.A.P."/>
            <person name="Tomita M."/>
            <person name="Numata K."/>
            <person name="Arakawa K."/>
        </authorList>
    </citation>
    <scope>NUCLEOTIDE SEQUENCE</scope>
</reference>